<evidence type="ECO:0000256" key="13">
    <source>
        <dbReference type="HAMAP-Rule" id="MF_00384"/>
    </source>
</evidence>
<dbReference type="InterPro" id="IPR006203">
    <property type="entry name" value="GHMP_knse_ATP-bd_CS"/>
</dbReference>
<evidence type="ECO:0000256" key="7">
    <source>
        <dbReference type="ARBA" id="ARBA00022697"/>
    </source>
</evidence>
<sequence>MSVISTVTVTVPATTANLGPGFDCIGAALSLYNRFQFSRLEPSATEKLKITVTGQEAAKVKTDDSNLAYQAFLKLYDRLQQSPPPVAIHIDMQVPLARGLGSSATAIVGGLVGANQLAGAPLSQVEVMQLAIELEGHPDNVVPALLGGCRLAASNPPPQPPLTKGGLREGFPLREAGLTEQSPLDLDAEILPSPPLSKGGQGGGSWEICDIPWHPNIVPVVAIPDFELSTAEARRVLPADYSRADAIFNAAHLGLLLRALETGNENWLRCALQDKIHQPYRQSLIKGYEAVQQAALNAGACGMVISGAGPTLLALTDATNAGAVVREMAAAWMEFGVKADVRAIGIDTQGAQISR</sequence>
<dbReference type="PANTHER" id="PTHR20861">
    <property type="entry name" value="HOMOSERINE/4-DIPHOSPHOCYTIDYL-2-C-METHYL-D-ERYTHRITOL KINASE"/>
    <property type="match status" value="1"/>
</dbReference>
<feature type="domain" description="GHMP kinase C-terminal" evidence="15">
    <location>
        <begin position="259"/>
        <end position="331"/>
    </location>
</feature>
<evidence type="ECO:0000256" key="9">
    <source>
        <dbReference type="ARBA" id="ARBA00022777"/>
    </source>
</evidence>
<feature type="domain" description="GHMP kinase N-terminal" evidence="14">
    <location>
        <begin position="66"/>
        <end position="148"/>
    </location>
</feature>
<evidence type="ECO:0000313" key="17">
    <source>
        <dbReference type="Proteomes" id="UP000702425"/>
    </source>
</evidence>
<proteinExistence type="inferred from homology"/>
<dbReference type="SUPFAM" id="SSF54211">
    <property type="entry name" value="Ribosomal protein S5 domain 2-like"/>
    <property type="match status" value="1"/>
</dbReference>
<evidence type="ECO:0000256" key="6">
    <source>
        <dbReference type="ARBA" id="ARBA00022679"/>
    </source>
</evidence>
<dbReference type="PRINTS" id="PR00958">
    <property type="entry name" value="HOMSERKINASE"/>
</dbReference>
<comment type="caution">
    <text evidence="16">The sequence shown here is derived from an EMBL/GenBank/DDBJ whole genome shotgun (WGS) entry which is preliminary data.</text>
</comment>
<gene>
    <name evidence="13 16" type="primary">thrB</name>
    <name evidence="16" type="ORF">E5S67_02895</name>
</gene>
<dbReference type="InterPro" id="IPR020568">
    <property type="entry name" value="Ribosomal_Su5_D2-typ_SF"/>
</dbReference>
<dbReference type="InterPro" id="IPR014721">
    <property type="entry name" value="Ribsml_uS5_D2-typ_fold_subgr"/>
</dbReference>
<evidence type="ECO:0000256" key="12">
    <source>
        <dbReference type="ARBA" id="ARBA00049954"/>
    </source>
</evidence>
<comment type="pathway">
    <text evidence="1 13">Amino-acid biosynthesis; L-threonine biosynthesis; L-threonine from L-aspartate: step 4/5.</text>
</comment>
<evidence type="ECO:0000256" key="3">
    <source>
        <dbReference type="ARBA" id="ARBA00012078"/>
    </source>
</evidence>
<evidence type="ECO:0000259" key="14">
    <source>
        <dbReference type="Pfam" id="PF00288"/>
    </source>
</evidence>
<evidence type="ECO:0000256" key="5">
    <source>
        <dbReference type="ARBA" id="ARBA00022605"/>
    </source>
</evidence>
<dbReference type="Pfam" id="PF00288">
    <property type="entry name" value="GHMP_kinases_N"/>
    <property type="match status" value="1"/>
</dbReference>
<protein>
    <recommendedName>
        <fullName evidence="4 13">Homoserine kinase</fullName>
        <shortName evidence="13">HK</shortName>
        <shortName evidence="13">HSK</shortName>
        <ecNumber evidence="3 13">2.7.1.39</ecNumber>
    </recommendedName>
</protein>
<keyword evidence="5 13" id="KW-0028">Amino-acid biosynthesis</keyword>
<evidence type="ECO:0000256" key="4">
    <source>
        <dbReference type="ARBA" id="ARBA00017858"/>
    </source>
</evidence>
<dbReference type="PANTHER" id="PTHR20861:SF1">
    <property type="entry name" value="HOMOSERINE KINASE"/>
    <property type="match status" value="1"/>
</dbReference>
<dbReference type="PIRSF" id="PIRSF000676">
    <property type="entry name" value="Homoser_kin"/>
    <property type="match status" value="1"/>
</dbReference>
<comment type="similarity">
    <text evidence="2 13">Belongs to the GHMP kinase family. Homoserine kinase subfamily.</text>
</comment>
<dbReference type="NCBIfam" id="TIGR00191">
    <property type="entry name" value="thrB"/>
    <property type="match status" value="1"/>
</dbReference>
<dbReference type="EMBL" id="SRRZ01000048">
    <property type="protein sequence ID" value="NQE35165.1"/>
    <property type="molecule type" value="Genomic_DNA"/>
</dbReference>
<comment type="function">
    <text evidence="12 13">Catalyzes the ATP-dependent phosphorylation of L-homoserine to L-homoserine phosphate.</text>
</comment>
<name>A0ABX2D0G6_9CYAN</name>
<keyword evidence="13" id="KW-0963">Cytoplasm</keyword>
<evidence type="ECO:0000256" key="8">
    <source>
        <dbReference type="ARBA" id="ARBA00022741"/>
    </source>
</evidence>
<dbReference type="Proteomes" id="UP000702425">
    <property type="component" value="Unassembled WGS sequence"/>
</dbReference>
<dbReference type="RefSeq" id="WP_172188338.1">
    <property type="nucleotide sequence ID" value="NZ_CAWPPK010000261.1"/>
</dbReference>
<evidence type="ECO:0000259" key="15">
    <source>
        <dbReference type="Pfam" id="PF08544"/>
    </source>
</evidence>
<dbReference type="InterPro" id="IPR006204">
    <property type="entry name" value="GHMP_kinase_N_dom"/>
</dbReference>
<keyword evidence="6 13" id="KW-0808">Transferase</keyword>
<reference evidence="16 17" key="1">
    <citation type="journal article" date="2020" name="Sci. Rep.">
        <title>A novel cyanobacterial geosmin producer, revising GeoA distribution and dispersion patterns in Bacteria.</title>
        <authorList>
            <person name="Churro C."/>
            <person name="Semedo-Aguiar A.P."/>
            <person name="Silva A.D."/>
            <person name="Pereira-Leal J.B."/>
            <person name="Leite R.B."/>
        </authorList>
    </citation>
    <scope>NUCLEOTIDE SEQUENCE [LARGE SCALE GENOMIC DNA]</scope>
    <source>
        <strain evidence="16 17">IPMA8</strain>
    </source>
</reference>
<dbReference type="InterPro" id="IPR013750">
    <property type="entry name" value="GHMP_kinase_C_dom"/>
</dbReference>
<keyword evidence="8 13" id="KW-0547">Nucleotide-binding</keyword>
<evidence type="ECO:0000256" key="2">
    <source>
        <dbReference type="ARBA" id="ARBA00007370"/>
    </source>
</evidence>
<dbReference type="Pfam" id="PF08544">
    <property type="entry name" value="GHMP_kinases_C"/>
    <property type="match status" value="1"/>
</dbReference>
<dbReference type="HAMAP" id="MF_00384">
    <property type="entry name" value="Homoser_kinase"/>
    <property type="match status" value="1"/>
</dbReference>
<evidence type="ECO:0000256" key="10">
    <source>
        <dbReference type="ARBA" id="ARBA00022840"/>
    </source>
</evidence>
<accession>A0ABX2D0G6</accession>
<dbReference type="EC" id="2.7.1.39" evidence="3 13"/>
<dbReference type="GO" id="GO:0004413">
    <property type="term" value="F:homoserine kinase activity"/>
    <property type="evidence" value="ECO:0007669"/>
    <property type="project" value="UniProtKB-EC"/>
</dbReference>
<comment type="catalytic activity">
    <reaction evidence="11 13">
        <text>L-homoserine + ATP = O-phospho-L-homoserine + ADP + H(+)</text>
        <dbReference type="Rhea" id="RHEA:13985"/>
        <dbReference type="ChEBI" id="CHEBI:15378"/>
        <dbReference type="ChEBI" id="CHEBI:30616"/>
        <dbReference type="ChEBI" id="CHEBI:57476"/>
        <dbReference type="ChEBI" id="CHEBI:57590"/>
        <dbReference type="ChEBI" id="CHEBI:456216"/>
        <dbReference type="EC" id="2.7.1.39"/>
    </reaction>
</comment>
<organism evidence="16 17">
    <name type="scientific">Microcoleus asticus IPMA8</name>
    <dbReference type="NCBI Taxonomy" id="2563858"/>
    <lineage>
        <taxon>Bacteria</taxon>
        <taxon>Bacillati</taxon>
        <taxon>Cyanobacteriota</taxon>
        <taxon>Cyanophyceae</taxon>
        <taxon>Oscillatoriophycideae</taxon>
        <taxon>Oscillatoriales</taxon>
        <taxon>Microcoleaceae</taxon>
        <taxon>Microcoleus</taxon>
        <taxon>Microcoleus asticus</taxon>
    </lineage>
</organism>
<comment type="subcellular location">
    <subcellularLocation>
        <location evidence="13">Cytoplasm</location>
    </subcellularLocation>
</comment>
<evidence type="ECO:0000313" key="16">
    <source>
        <dbReference type="EMBL" id="NQE35165.1"/>
    </source>
</evidence>
<feature type="binding site" evidence="13">
    <location>
        <begin position="95"/>
        <end position="105"/>
    </location>
    <ligand>
        <name>ATP</name>
        <dbReference type="ChEBI" id="CHEBI:30616"/>
    </ligand>
</feature>
<dbReference type="SUPFAM" id="SSF55060">
    <property type="entry name" value="GHMP Kinase, C-terminal domain"/>
    <property type="match status" value="1"/>
</dbReference>
<evidence type="ECO:0000256" key="11">
    <source>
        <dbReference type="ARBA" id="ARBA00049375"/>
    </source>
</evidence>
<keyword evidence="9 13" id="KW-0418">Kinase</keyword>
<dbReference type="Gene3D" id="3.30.70.890">
    <property type="entry name" value="GHMP kinase, C-terminal domain"/>
    <property type="match status" value="1"/>
</dbReference>
<dbReference type="InterPro" id="IPR036554">
    <property type="entry name" value="GHMP_kinase_C_sf"/>
</dbReference>
<keyword evidence="7 13" id="KW-0791">Threonine biosynthesis</keyword>
<dbReference type="Gene3D" id="3.30.230.10">
    <property type="match status" value="1"/>
</dbReference>
<dbReference type="PROSITE" id="PS00627">
    <property type="entry name" value="GHMP_KINASES_ATP"/>
    <property type="match status" value="1"/>
</dbReference>
<evidence type="ECO:0000256" key="1">
    <source>
        <dbReference type="ARBA" id="ARBA00005015"/>
    </source>
</evidence>
<dbReference type="InterPro" id="IPR000870">
    <property type="entry name" value="Homoserine_kinase"/>
</dbReference>
<keyword evidence="10 13" id="KW-0067">ATP-binding</keyword>
<keyword evidence="17" id="KW-1185">Reference proteome</keyword>